<dbReference type="InterPro" id="IPR001841">
    <property type="entry name" value="Znf_RING"/>
</dbReference>
<dbReference type="Pfam" id="PF14608">
    <property type="entry name" value="zf-CCCH_2"/>
    <property type="match status" value="1"/>
</dbReference>
<dbReference type="SUPFAM" id="SSF57850">
    <property type="entry name" value="RING/U-box"/>
    <property type="match status" value="1"/>
</dbReference>
<evidence type="ECO:0000256" key="7">
    <source>
        <dbReference type="SAM" id="MobiDB-lite"/>
    </source>
</evidence>
<dbReference type="InterPro" id="IPR000571">
    <property type="entry name" value="Znf_CCCH"/>
</dbReference>
<dbReference type="PROSITE" id="PS00518">
    <property type="entry name" value="ZF_RING_1"/>
    <property type="match status" value="1"/>
</dbReference>
<keyword evidence="2 6" id="KW-0479">Metal-binding</keyword>
<dbReference type="Gene3D" id="1.20.120.1350">
    <property type="entry name" value="Pneumovirus matrix protein 2 (M2), zinc-binding domain"/>
    <property type="match status" value="2"/>
</dbReference>
<protein>
    <recommendedName>
        <fullName evidence="12">RING-type E3 ubiquitin transferase</fullName>
    </recommendedName>
</protein>
<dbReference type="GO" id="GO:0061630">
    <property type="term" value="F:ubiquitin protein ligase activity"/>
    <property type="evidence" value="ECO:0007669"/>
    <property type="project" value="UniProtKB-EC"/>
</dbReference>
<evidence type="ECO:0000313" key="10">
    <source>
        <dbReference type="EMBL" id="KAF9325851.1"/>
    </source>
</evidence>
<feature type="zinc finger region" description="C3H1-type" evidence="6">
    <location>
        <begin position="241"/>
        <end position="272"/>
    </location>
</feature>
<feature type="compositionally biased region" description="Acidic residues" evidence="7">
    <location>
        <begin position="373"/>
        <end position="389"/>
    </location>
</feature>
<feature type="domain" description="C3H1-type" evidence="9">
    <location>
        <begin position="241"/>
        <end position="272"/>
    </location>
</feature>
<dbReference type="InterPro" id="IPR017907">
    <property type="entry name" value="Znf_RING_CS"/>
</dbReference>
<dbReference type="InterPro" id="IPR036855">
    <property type="entry name" value="Znf_CCCH_sf"/>
</dbReference>
<evidence type="ECO:0000256" key="1">
    <source>
        <dbReference type="ARBA" id="ARBA00022679"/>
    </source>
</evidence>
<name>A0A9P5VIL1_9FUNG</name>
<keyword evidence="1" id="KW-0808">Transferase</keyword>
<dbReference type="InterPro" id="IPR018957">
    <property type="entry name" value="Znf_C3HC4_RING-type"/>
</dbReference>
<dbReference type="Gene3D" id="3.30.40.10">
    <property type="entry name" value="Zinc/RING finger domain, C3HC4 (zinc finger)"/>
    <property type="match status" value="1"/>
</dbReference>
<dbReference type="SMART" id="SM00356">
    <property type="entry name" value="ZnF_C3H1"/>
    <property type="match status" value="3"/>
</dbReference>
<dbReference type="GO" id="GO:0000209">
    <property type="term" value="P:protein polyubiquitination"/>
    <property type="evidence" value="ECO:0007669"/>
    <property type="project" value="InterPro"/>
</dbReference>
<dbReference type="Pfam" id="PF18044">
    <property type="entry name" value="zf-CCCH_4"/>
    <property type="match status" value="1"/>
</dbReference>
<proteinExistence type="predicted"/>
<evidence type="ECO:0000259" key="8">
    <source>
        <dbReference type="PROSITE" id="PS50089"/>
    </source>
</evidence>
<reference evidence="10" key="1">
    <citation type="journal article" date="2020" name="Fungal Divers.">
        <title>Resolving the Mortierellaceae phylogeny through synthesis of multi-gene phylogenetics and phylogenomics.</title>
        <authorList>
            <person name="Vandepol N."/>
            <person name="Liber J."/>
            <person name="Desiro A."/>
            <person name="Na H."/>
            <person name="Kennedy M."/>
            <person name="Barry K."/>
            <person name="Grigoriev I.V."/>
            <person name="Miller A.N."/>
            <person name="O'Donnell K."/>
            <person name="Stajich J.E."/>
            <person name="Bonito G."/>
        </authorList>
    </citation>
    <scope>NUCLEOTIDE SEQUENCE</scope>
    <source>
        <strain evidence="10">NVP1</strain>
    </source>
</reference>
<dbReference type="PANTHER" id="PTHR11224">
    <property type="entry name" value="MAKORIN-RELATED"/>
    <property type="match status" value="1"/>
</dbReference>
<evidence type="ECO:0000256" key="4">
    <source>
        <dbReference type="ARBA" id="ARBA00022771"/>
    </source>
</evidence>
<evidence type="ECO:0000256" key="5">
    <source>
        <dbReference type="ARBA" id="ARBA00022833"/>
    </source>
</evidence>
<dbReference type="EMBL" id="JAAAUY010000861">
    <property type="protein sequence ID" value="KAF9325851.1"/>
    <property type="molecule type" value="Genomic_DNA"/>
</dbReference>
<evidence type="ECO:0000256" key="2">
    <source>
        <dbReference type="ARBA" id="ARBA00022723"/>
    </source>
</evidence>
<keyword evidence="11" id="KW-1185">Reference proteome</keyword>
<dbReference type="GO" id="GO:0008270">
    <property type="term" value="F:zinc ion binding"/>
    <property type="evidence" value="ECO:0007669"/>
    <property type="project" value="UniProtKB-KW"/>
</dbReference>
<feature type="zinc finger region" description="C3H1-type" evidence="6">
    <location>
        <begin position="98"/>
        <end position="125"/>
    </location>
</feature>
<evidence type="ECO:0000313" key="11">
    <source>
        <dbReference type="Proteomes" id="UP000696485"/>
    </source>
</evidence>
<accession>A0A9P5VIL1</accession>
<dbReference type="PROSITE" id="PS50089">
    <property type="entry name" value="ZF_RING_2"/>
    <property type="match status" value="1"/>
</dbReference>
<evidence type="ECO:0000256" key="3">
    <source>
        <dbReference type="ARBA" id="ARBA00022737"/>
    </source>
</evidence>
<evidence type="ECO:0008006" key="12">
    <source>
        <dbReference type="Google" id="ProtNLM"/>
    </source>
</evidence>
<dbReference type="Pfam" id="PF00097">
    <property type="entry name" value="zf-C3HC4"/>
    <property type="match status" value="1"/>
</dbReference>
<feature type="region of interest" description="Disordered" evidence="7">
    <location>
        <begin position="373"/>
        <end position="393"/>
    </location>
</feature>
<dbReference type="InterPro" id="IPR041367">
    <property type="entry name" value="Znf-CCCH_4"/>
</dbReference>
<feature type="domain" description="RING-type" evidence="8">
    <location>
        <begin position="157"/>
        <end position="212"/>
    </location>
</feature>
<keyword evidence="3" id="KW-0677">Repeat</keyword>
<feature type="zinc finger region" description="C3H1-type" evidence="6">
    <location>
        <begin position="1"/>
        <end position="27"/>
    </location>
</feature>
<feature type="domain" description="C3H1-type" evidence="9">
    <location>
        <begin position="98"/>
        <end position="125"/>
    </location>
</feature>
<dbReference type="Proteomes" id="UP000696485">
    <property type="component" value="Unassembled WGS sequence"/>
</dbReference>
<dbReference type="AlphaFoldDB" id="A0A9P5VIL1"/>
<dbReference type="SUPFAM" id="SSF90229">
    <property type="entry name" value="CCCH zinc finger"/>
    <property type="match status" value="2"/>
</dbReference>
<dbReference type="InterPro" id="IPR013083">
    <property type="entry name" value="Znf_RING/FYVE/PHD"/>
</dbReference>
<evidence type="ECO:0000259" key="9">
    <source>
        <dbReference type="PROSITE" id="PS50103"/>
    </source>
</evidence>
<comment type="caution">
    <text evidence="10">The sequence shown here is derived from an EMBL/GenBank/DDBJ whole genome shotgun (WGS) entry which is preliminary data.</text>
</comment>
<organism evidence="10 11">
    <name type="scientific">Podila minutissima</name>
    <dbReference type="NCBI Taxonomy" id="64525"/>
    <lineage>
        <taxon>Eukaryota</taxon>
        <taxon>Fungi</taxon>
        <taxon>Fungi incertae sedis</taxon>
        <taxon>Mucoromycota</taxon>
        <taxon>Mortierellomycotina</taxon>
        <taxon>Mortierellomycetes</taxon>
        <taxon>Mortierellales</taxon>
        <taxon>Mortierellaceae</taxon>
        <taxon>Podila</taxon>
    </lineage>
</organism>
<dbReference type="PANTHER" id="PTHR11224:SF10">
    <property type="entry name" value="IP09428P-RELATED"/>
    <property type="match status" value="1"/>
</dbReference>
<dbReference type="SMART" id="SM00184">
    <property type="entry name" value="RING"/>
    <property type="match status" value="1"/>
</dbReference>
<evidence type="ECO:0000256" key="6">
    <source>
        <dbReference type="PROSITE-ProRule" id="PRU00723"/>
    </source>
</evidence>
<keyword evidence="4 6" id="KW-0863">Zinc-finger</keyword>
<dbReference type="InterPro" id="IPR045072">
    <property type="entry name" value="MKRN-like"/>
</dbReference>
<dbReference type="PROSITE" id="PS50103">
    <property type="entry name" value="ZF_C3H1"/>
    <property type="match status" value="3"/>
</dbReference>
<gene>
    <name evidence="10" type="ORF">BG006_010684</name>
</gene>
<dbReference type="Pfam" id="PF00642">
    <property type="entry name" value="zf-CCCH"/>
    <property type="match status" value="1"/>
</dbReference>
<keyword evidence="5 6" id="KW-0862">Zinc</keyword>
<sequence length="404" mass="46808">MPPQPCRFFRLGSCRNGDQCRFYHEGFSEFMNTDMHAASNFEEDVCTDDEEEDEEEDDVLGYSYGNTTRRTSAPITRNTINRDNRQADVDIPRTESTSRYSKPCRWYMAGYCLRGDECWFSHDLSSSHSPDGASIFFQDEATSSSSSAPRHEDDRKCAICLELPTTFGLLVSCNHAFCLTCIRTWRSKDIPSSNLDDEDRTNSVTKACPNCRTPSLYVVPSSFFPANQAQKDQIFSAYKQAAGKRPCKYFKLSGTRRWCPFGDDCFFAHLDDNGQTCKVNPLSDPRLRRRRTQMDAIRNNVFLQDLVEFFDGLGLNGAHHRHQHHHQMPANYRFVYDLDEDYEDYLDLDDEWVDEDEDRYDVDLDSDGIGYWDYDDDEYDEDTEEEDYDEHGLLPSYHALGLQT</sequence>
<feature type="domain" description="C3H1-type" evidence="9">
    <location>
        <begin position="1"/>
        <end position="27"/>
    </location>
</feature>